<dbReference type="Pfam" id="PF05225">
    <property type="entry name" value="HTH_psq"/>
    <property type="match status" value="1"/>
</dbReference>
<evidence type="ECO:0000259" key="3">
    <source>
        <dbReference type="Pfam" id="PF05225"/>
    </source>
</evidence>
<organism evidence="4 5">
    <name type="scientific">Amphibalanus amphitrite</name>
    <name type="common">Striped barnacle</name>
    <name type="synonym">Balanus amphitrite</name>
    <dbReference type="NCBI Taxonomy" id="1232801"/>
    <lineage>
        <taxon>Eukaryota</taxon>
        <taxon>Metazoa</taxon>
        <taxon>Ecdysozoa</taxon>
        <taxon>Arthropoda</taxon>
        <taxon>Crustacea</taxon>
        <taxon>Multicrustacea</taxon>
        <taxon>Cirripedia</taxon>
        <taxon>Thoracica</taxon>
        <taxon>Thoracicalcarea</taxon>
        <taxon>Balanomorpha</taxon>
        <taxon>Balanoidea</taxon>
        <taxon>Balanidae</taxon>
        <taxon>Amphibalaninae</taxon>
        <taxon>Amphibalanus</taxon>
    </lineage>
</organism>
<dbReference type="SUPFAM" id="SSF51120">
    <property type="entry name" value="beta-Roll"/>
    <property type="match status" value="1"/>
</dbReference>
<dbReference type="InterPro" id="IPR011049">
    <property type="entry name" value="Serralysin-like_metalloprot_C"/>
</dbReference>
<keyword evidence="5" id="KW-1185">Reference proteome</keyword>
<proteinExistence type="predicted"/>
<evidence type="ECO:0000313" key="5">
    <source>
        <dbReference type="Proteomes" id="UP000440578"/>
    </source>
</evidence>
<dbReference type="AlphaFoldDB" id="A0A6A4V9W5"/>
<name>A0A6A4V9W5_AMPAM</name>
<feature type="compositionally biased region" description="Gly residues" evidence="2">
    <location>
        <begin position="167"/>
        <end position="182"/>
    </location>
</feature>
<reference evidence="4 5" key="1">
    <citation type="submission" date="2019-07" db="EMBL/GenBank/DDBJ databases">
        <title>Draft genome assembly of a fouling barnacle, Amphibalanus amphitrite (Darwin, 1854): The first reference genome for Thecostraca.</title>
        <authorList>
            <person name="Kim W."/>
        </authorList>
    </citation>
    <scope>NUCLEOTIDE SEQUENCE [LARGE SCALE GENOMIC DNA]</scope>
    <source>
        <strain evidence="4">SNU_AA5</strain>
        <tissue evidence="4">Soma without cirri and trophi</tissue>
    </source>
</reference>
<feature type="compositionally biased region" description="Low complexity" evidence="2">
    <location>
        <begin position="183"/>
        <end position="204"/>
    </location>
</feature>
<evidence type="ECO:0000256" key="1">
    <source>
        <dbReference type="ARBA" id="ARBA00004123"/>
    </source>
</evidence>
<gene>
    <name evidence="4" type="primary">1a_0</name>
    <name evidence="4" type="ORF">FJT64_001126</name>
</gene>
<sequence length="315" mass="32029">MPQTWQRTTTKGSFSDSDLQTAIERIRSKEISIREASRTYNIGRQTLDRYLQATPEGEKANKVINIARGHGVVIVTLPAHCSHRMPPLDVSVMAPFKTFYSEEINAWHHRNPGRTISIHDLAAPVNKAFTRAFSMVTGGSGGDTEFISGSGSDTEVAGGSGSNTEVTGGGGTEVTGGSGGGTEFISGSGSDTEVTGDSSSDTEVTGGGGTEVTGGSGGGTEFISGSGSDTEATGGSGSDTEVTGGGGGSTVVTRASDSGTEVTGDSSSDTEVTGGSGSDVQVARTSGGSKYVIVIRHRVLVSNEVGEFLHESCVG</sequence>
<evidence type="ECO:0000313" key="4">
    <source>
        <dbReference type="EMBL" id="KAF0291366.1"/>
    </source>
</evidence>
<feature type="compositionally biased region" description="Polar residues" evidence="2">
    <location>
        <begin position="255"/>
        <end position="273"/>
    </location>
</feature>
<dbReference type="Gene3D" id="1.10.10.60">
    <property type="entry name" value="Homeodomain-like"/>
    <property type="match status" value="1"/>
</dbReference>
<dbReference type="Proteomes" id="UP000440578">
    <property type="component" value="Unassembled WGS sequence"/>
</dbReference>
<dbReference type="GO" id="GO:0003677">
    <property type="term" value="F:DNA binding"/>
    <property type="evidence" value="ECO:0007669"/>
    <property type="project" value="InterPro"/>
</dbReference>
<protein>
    <submittedName>
        <fullName evidence="4">Replicase polyprotein 1a</fullName>
    </submittedName>
</protein>
<feature type="compositionally biased region" description="Gly residues" evidence="2">
    <location>
        <begin position="205"/>
        <end position="220"/>
    </location>
</feature>
<evidence type="ECO:0000256" key="2">
    <source>
        <dbReference type="SAM" id="MobiDB-lite"/>
    </source>
</evidence>
<dbReference type="SUPFAM" id="SSF46689">
    <property type="entry name" value="Homeodomain-like"/>
    <property type="match status" value="1"/>
</dbReference>
<dbReference type="InterPro" id="IPR009057">
    <property type="entry name" value="Homeodomain-like_sf"/>
</dbReference>
<comment type="subcellular location">
    <subcellularLocation>
        <location evidence="1">Nucleus</location>
    </subcellularLocation>
</comment>
<dbReference type="EMBL" id="VIIS01001886">
    <property type="protein sequence ID" value="KAF0291366.1"/>
    <property type="molecule type" value="Genomic_DNA"/>
</dbReference>
<comment type="caution">
    <text evidence="4">The sequence shown here is derived from an EMBL/GenBank/DDBJ whole genome shotgun (WGS) entry which is preliminary data.</text>
</comment>
<dbReference type="InterPro" id="IPR007889">
    <property type="entry name" value="HTH_Psq"/>
</dbReference>
<feature type="region of interest" description="Disordered" evidence="2">
    <location>
        <begin position="144"/>
        <end position="283"/>
    </location>
</feature>
<accession>A0A6A4V9W5</accession>
<feature type="domain" description="HTH psq-type" evidence="3">
    <location>
        <begin position="18"/>
        <end position="55"/>
    </location>
</feature>
<dbReference type="GO" id="GO:0005634">
    <property type="term" value="C:nucleus"/>
    <property type="evidence" value="ECO:0007669"/>
    <property type="project" value="UniProtKB-SubCell"/>
</dbReference>